<reference evidence="1" key="1">
    <citation type="journal article" date="2023" name="GigaByte">
        <title>Genome assembly of the bearded iris, Iris pallida Lam.</title>
        <authorList>
            <person name="Bruccoleri R.E."/>
            <person name="Oakeley E.J."/>
            <person name="Faust A.M.E."/>
            <person name="Altorfer M."/>
            <person name="Dessus-Babus S."/>
            <person name="Burckhardt D."/>
            <person name="Oertli M."/>
            <person name="Naumann U."/>
            <person name="Petersen F."/>
            <person name="Wong J."/>
        </authorList>
    </citation>
    <scope>NUCLEOTIDE SEQUENCE</scope>
    <source>
        <strain evidence="1">GSM-AAB239-AS_SAM_17_03QT</strain>
    </source>
</reference>
<sequence length="54" mass="5988">MVISELWSVALDELKSSGCSNTARPIWLDDGSNVAVASVVEMRRLRTPTMPQRL</sequence>
<dbReference type="EMBL" id="JANAVB010042371">
    <property type="protein sequence ID" value="KAJ6794480.1"/>
    <property type="molecule type" value="Genomic_DNA"/>
</dbReference>
<accession>A0AAX6DRP8</accession>
<comment type="caution">
    <text evidence="1">The sequence shown here is derived from an EMBL/GenBank/DDBJ whole genome shotgun (WGS) entry which is preliminary data.</text>
</comment>
<name>A0AAX6DRP8_IRIPA</name>
<protein>
    <submittedName>
        <fullName evidence="1">Uncharacterized protein</fullName>
    </submittedName>
</protein>
<reference evidence="1" key="2">
    <citation type="submission" date="2023-04" db="EMBL/GenBank/DDBJ databases">
        <authorList>
            <person name="Bruccoleri R.E."/>
            <person name="Oakeley E.J."/>
            <person name="Faust A.-M."/>
            <person name="Dessus-Babus S."/>
            <person name="Altorfer M."/>
            <person name="Burckhardt D."/>
            <person name="Oertli M."/>
            <person name="Naumann U."/>
            <person name="Petersen F."/>
            <person name="Wong J."/>
        </authorList>
    </citation>
    <scope>NUCLEOTIDE SEQUENCE</scope>
    <source>
        <strain evidence="1">GSM-AAB239-AS_SAM_17_03QT</strain>
        <tissue evidence="1">Leaf</tissue>
    </source>
</reference>
<dbReference type="AlphaFoldDB" id="A0AAX6DRP8"/>
<dbReference type="Proteomes" id="UP001140949">
    <property type="component" value="Unassembled WGS sequence"/>
</dbReference>
<evidence type="ECO:0000313" key="1">
    <source>
        <dbReference type="EMBL" id="KAJ6794480.1"/>
    </source>
</evidence>
<evidence type="ECO:0000313" key="2">
    <source>
        <dbReference type="Proteomes" id="UP001140949"/>
    </source>
</evidence>
<gene>
    <name evidence="1" type="ORF">M6B38_232650</name>
</gene>
<keyword evidence="2" id="KW-1185">Reference proteome</keyword>
<organism evidence="1 2">
    <name type="scientific">Iris pallida</name>
    <name type="common">Sweet iris</name>
    <dbReference type="NCBI Taxonomy" id="29817"/>
    <lineage>
        <taxon>Eukaryota</taxon>
        <taxon>Viridiplantae</taxon>
        <taxon>Streptophyta</taxon>
        <taxon>Embryophyta</taxon>
        <taxon>Tracheophyta</taxon>
        <taxon>Spermatophyta</taxon>
        <taxon>Magnoliopsida</taxon>
        <taxon>Liliopsida</taxon>
        <taxon>Asparagales</taxon>
        <taxon>Iridaceae</taxon>
        <taxon>Iridoideae</taxon>
        <taxon>Irideae</taxon>
        <taxon>Iris</taxon>
    </lineage>
</organism>
<proteinExistence type="predicted"/>